<gene>
    <name evidence="1" type="ORF">PGT21_023954</name>
</gene>
<evidence type="ECO:0000313" key="2">
    <source>
        <dbReference type="Proteomes" id="UP000324748"/>
    </source>
</evidence>
<proteinExistence type="predicted"/>
<name>A0A5B0P8N1_PUCGR</name>
<dbReference type="Proteomes" id="UP000324748">
    <property type="component" value="Unassembled WGS sequence"/>
</dbReference>
<keyword evidence="2" id="KW-1185">Reference proteome</keyword>
<dbReference type="AlphaFoldDB" id="A0A5B0P8N1"/>
<sequence length="72" mass="8174">MSWITVQDMVKFLCVVSELGDGRIPTRIVHQSLFPLVEHCPKNRIFEVTEVGDRLALVEVVFVVQIEPRGPV</sequence>
<organism evidence="1 2">
    <name type="scientific">Puccinia graminis f. sp. tritici</name>
    <dbReference type="NCBI Taxonomy" id="56615"/>
    <lineage>
        <taxon>Eukaryota</taxon>
        <taxon>Fungi</taxon>
        <taxon>Dikarya</taxon>
        <taxon>Basidiomycota</taxon>
        <taxon>Pucciniomycotina</taxon>
        <taxon>Pucciniomycetes</taxon>
        <taxon>Pucciniales</taxon>
        <taxon>Pucciniaceae</taxon>
        <taxon>Puccinia</taxon>
    </lineage>
</organism>
<protein>
    <submittedName>
        <fullName evidence="1">Uncharacterized protein</fullName>
    </submittedName>
</protein>
<accession>A0A5B0P8N1</accession>
<evidence type="ECO:0000313" key="1">
    <source>
        <dbReference type="EMBL" id="KAA1097925.1"/>
    </source>
</evidence>
<comment type="caution">
    <text evidence="1">The sequence shown here is derived from an EMBL/GenBank/DDBJ whole genome shotgun (WGS) entry which is preliminary data.</text>
</comment>
<dbReference type="OrthoDB" id="2501483at2759"/>
<reference evidence="1 2" key="1">
    <citation type="submission" date="2019-05" db="EMBL/GenBank/DDBJ databases">
        <title>Emergence of the Ug99 lineage of the wheat stem rust pathogen through somatic hybridization.</title>
        <authorList>
            <person name="Li F."/>
            <person name="Upadhyaya N.M."/>
            <person name="Sperschneider J."/>
            <person name="Matny O."/>
            <person name="Nguyen-Phuc H."/>
            <person name="Mago R."/>
            <person name="Raley C."/>
            <person name="Miller M.E."/>
            <person name="Silverstein K.A.T."/>
            <person name="Henningsen E."/>
            <person name="Hirsch C.D."/>
            <person name="Visser B."/>
            <person name="Pretorius Z.A."/>
            <person name="Steffenson B.J."/>
            <person name="Schwessinger B."/>
            <person name="Dodds P.N."/>
            <person name="Figueroa M."/>
        </authorList>
    </citation>
    <scope>NUCLEOTIDE SEQUENCE [LARGE SCALE GENOMIC DNA]</scope>
    <source>
        <strain evidence="1">21-0</strain>
    </source>
</reference>
<dbReference type="EMBL" id="VSWC01000066">
    <property type="protein sequence ID" value="KAA1097925.1"/>
    <property type="molecule type" value="Genomic_DNA"/>
</dbReference>